<dbReference type="GO" id="GO:1990698">
    <property type="term" value="F:palmitoleoyltransferase activity"/>
    <property type="evidence" value="ECO:0007669"/>
    <property type="project" value="UniProtKB-EC"/>
</dbReference>
<dbReference type="EC" id="2.3.1.250" evidence="9"/>
<dbReference type="GO" id="GO:0016055">
    <property type="term" value="P:Wnt signaling pathway"/>
    <property type="evidence" value="ECO:0007669"/>
    <property type="project" value="UniProtKB-KW"/>
</dbReference>
<comment type="subcellular location">
    <subcellularLocation>
        <location evidence="1">Membrane</location>
        <topology evidence="1">Multi-pass membrane protein</topology>
    </subcellularLocation>
</comment>
<dbReference type="KEGG" id="aten:116297591"/>
<accession>A0A6P8I9B9</accession>
<sequence length="474" mass="53984">MEDFDLADLENDFMYEDLSPDLYEYYQQEDLSSRRFGFMHTFNQCFWPTTTQTGEIVGPLLGLCLVVRVISILPVPRWTVHLVSLVTGCITMYVFVNQYVWYPIIMCLVGYPLVFVPKGYRGPLMAALCLAYILTCEIFIASPDSWHKVRGSQMILAMKIISIAFDSDQGLLSKTPNPLEYFGYALSANAVIFGPFMSYENYSQILAGKRLSFSWFFGVLRSFVLCYVCLIYSVCISPYIFAQNDHKWLVAYQTAMSFRFSHYFVSYMSECTSVVSGVGTEVTQDEKKVTKWQFDVARPQHVELPRSLVEVVIHWNVPNHVFLKNYVFKKARSLGRFVAILLTFGCSSLLHGLNFQLTAVLLSIGMYAYIEHVFRSKLASLFSACIMARKCRPDCGHFHKEGQFWVLATNLSFGFLSVFHLAYLGIMFGGDASEQTQGSSMSFTLKKWTELDFASHWVAMATLLLSIIIPKTNA</sequence>
<evidence type="ECO:0000256" key="7">
    <source>
        <dbReference type="ARBA" id="ARBA00023315"/>
    </source>
</evidence>
<dbReference type="InterPro" id="IPR049941">
    <property type="entry name" value="LPLAT_7/PORCN-like"/>
</dbReference>
<feature type="transmembrane region" description="Helical" evidence="12">
    <location>
        <begin position="451"/>
        <end position="469"/>
    </location>
</feature>
<gene>
    <name evidence="14" type="primary">LOC116297591</name>
</gene>
<keyword evidence="7" id="KW-0012">Acyltransferase</keyword>
<feature type="transmembrane region" description="Helical" evidence="12">
    <location>
        <begin position="404"/>
        <end position="430"/>
    </location>
</feature>
<keyword evidence="2" id="KW-0808">Transferase</keyword>
<evidence type="ECO:0000256" key="6">
    <source>
        <dbReference type="ARBA" id="ARBA00023136"/>
    </source>
</evidence>
<dbReference type="GO" id="GO:0016020">
    <property type="term" value="C:membrane"/>
    <property type="evidence" value="ECO:0007669"/>
    <property type="project" value="UniProtKB-SubCell"/>
</dbReference>
<dbReference type="GeneID" id="116297591"/>
<dbReference type="InterPro" id="IPR004299">
    <property type="entry name" value="MBOAT_fam"/>
</dbReference>
<keyword evidence="6 12" id="KW-0472">Membrane</keyword>
<feature type="transmembrane region" description="Helical" evidence="12">
    <location>
        <begin position="122"/>
        <end position="140"/>
    </location>
</feature>
<evidence type="ECO:0000256" key="9">
    <source>
        <dbReference type="ARBA" id="ARBA00038867"/>
    </source>
</evidence>
<evidence type="ECO:0000256" key="3">
    <source>
        <dbReference type="ARBA" id="ARBA00022687"/>
    </source>
</evidence>
<feature type="transmembrane region" description="Helical" evidence="12">
    <location>
        <begin position="219"/>
        <end position="241"/>
    </location>
</feature>
<reference evidence="14" key="1">
    <citation type="submission" date="2025-08" db="UniProtKB">
        <authorList>
            <consortium name="RefSeq"/>
        </authorList>
    </citation>
    <scope>IDENTIFICATION</scope>
    <source>
        <tissue evidence="14">Tentacle</tissue>
    </source>
</reference>
<evidence type="ECO:0000256" key="4">
    <source>
        <dbReference type="ARBA" id="ARBA00022692"/>
    </source>
</evidence>
<feature type="transmembrane region" description="Helical" evidence="12">
    <location>
        <begin position="181"/>
        <end position="199"/>
    </location>
</feature>
<evidence type="ECO:0000256" key="8">
    <source>
        <dbReference type="ARBA" id="ARBA00038269"/>
    </source>
</evidence>
<organism evidence="13 14">
    <name type="scientific">Actinia tenebrosa</name>
    <name type="common">Australian red waratah sea anemone</name>
    <dbReference type="NCBI Taxonomy" id="6105"/>
    <lineage>
        <taxon>Eukaryota</taxon>
        <taxon>Metazoa</taxon>
        <taxon>Cnidaria</taxon>
        <taxon>Anthozoa</taxon>
        <taxon>Hexacorallia</taxon>
        <taxon>Actiniaria</taxon>
        <taxon>Actiniidae</taxon>
        <taxon>Actinia</taxon>
    </lineage>
</organism>
<comment type="similarity">
    <text evidence="8">Belongs to the membrane-bound acyltransferase family. Porcupine subfamily.</text>
</comment>
<protein>
    <recommendedName>
        <fullName evidence="10">Protein-serine O-palmitoleoyltransferase porcupine</fullName>
        <ecNumber evidence="9">2.3.1.250</ecNumber>
    </recommendedName>
</protein>
<evidence type="ECO:0000313" key="13">
    <source>
        <dbReference type="Proteomes" id="UP000515163"/>
    </source>
</evidence>
<dbReference type="GO" id="GO:0030258">
    <property type="term" value="P:lipid modification"/>
    <property type="evidence" value="ECO:0007669"/>
    <property type="project" value="TreeGrafter"/>
</dbReference>
<keyword evidence="4 12" id="KW-0812">Transmembrane</keyword>
<dbReference type="InParanoid" id="A0A6P8I9B9"/>
<dbReference type="RefSeq" id="XP_031561712.1">
    <property type="nucleotide sequence ID" value="XM_031705852.1"/>
</dbReference>
<evidence type="ECO:0000256" key="1">
    <source>
        <dbReference type="ARBA" id="ARBA00004141"/>
    </source>
</evidence>
<dbReference type="Proteomes" id="UP000515163">
    <property type="component" value="Unplaced"/>
</dbReference>
<evidence type="ECO:0000256" key="10">
    <source>
        <dbReference type="ARBA" id="ARBA00040371"/>
    </source>
</evidence>
<name>A0A6P8I9B9_ACTTE</name>
<dbReference type="OrthoDB" id="5968863at2759"/>
<dbReference type="FunCoup" id="A0A6P8I9B9">
    <property type="interactions" value="568"/>
</dbReference>
<evidence type="ECO:0000256" key="11">
    <source>
        <dbReference type="ARBA" id="ARBA00047978"/>
    </source>
</evidence>
<proteinExistence type="inferred from homology"/>
<dbReference type="GO" id="GO:0017147">
    <property type="term" value="F:Wnt-protein binding"/>
    <property type="evidence" value="ECO:0007669"/>
    <property type="project" value="TreeGrafter"/>
</dbReference>
<dbReference type="Pfam" id="PF03062">
    <property type="entry name" value="MBOAT"/>
    <property type="match status" value="1"/>
</dbReference>
<comment type="catalytic activity">
    <reaction evidence="11">
        <text>[Wnt protein]-L-serine + (9Z)-hexadecenoyl-CoA = [Wnt protein]-O-(9Z)-hexadecenoyl-L-serine + CoA</text>
        <dbReference type="Rhea" id="RHEA:45336"/>
        <dbReference type="Rhea" id="RHEA-COMP:11170"/>
        <dbReference type="Rhea" id="RHEA-COMP:11171"/>
        <dbReference type="ChEBI" id="CHEBI:29999"/>
        <dbReference type="ChEBI" id="CHEBI:57287"/>
        <dbReference type="ChEBI" id="CHEBI:61540"/>
        <dbReference type="ChEBI" id="CHEBI:85189"/>
        <dbReference type="EC" id="2.3.1.250"/>
    </reaction>
</comment>
<dbReference type="GO" id="GO:0061355">
    <property type="term" value="P:Wnt protein secretion"/>
    <property type="evidence" value="ECO:0007669"/>
    <property type="project" value="TreeGrafter"/>
</dbReference>
<keyword evidence="13" id="KW-1185">Reference proteome</keyword>
<feature type="transmembrane region" description="Helical" evidence="12">
    <location>
        <begin position="337"/>
        <end position="370"/>
    </location>
</feature>
<dbReference type="PANTHER" id="PTHR13906">
    <property type="entry name" value="PORCUPINE"/>
    <property type="match status" value="1"/>
</dbReference>
<feature type="transmembrane region" description="Helical" evidence="12">
    <location>
        <begin position="56"/>
        <end position="75"/>
    </location>
</feature>
<dbReference type="AlphaFoldDB" id="A0A6P8I9B9"/>
<evidence type="ECO:0000256" key="2">
    <source>
        <dbReference type="ARBA" id="ARBA00022679"/>
    </source>
</evidence>
<keyword evidence="5 12" id="KW-1133">Transmembrane helix</keyword>
<feature type="transmembrane region" description="Helical" evidence="12">
    <location>
        <begin position="82"/>
        <end position="102"/>
    </location>
</feature>
<evidence type="ECO:0000256" key="12">
    <source>
        <dbReference type="SAM" id="Phobius"/>
    </source>
</evidence>
<dbReference type="GO" id="GO:0005783">
    <property type="term" value="C:endoplasmic reticulum"/>
    <property type="evidence" value="ECO:0007669"/>
    <property type="project" value="TreeGrafter"/>
</dbReference>
<evidence type="ECO:0000256" key="5">
    <source>
        <dbReference type="ARBA" id="ARBA00022989"/>
    </source>
</evidence>
<dbReference type="PANTHER" id="PTHR13906:SF12">
    <property type="entry name" value="PROTEIN-SERINE O-PALMITOLEOYLTRANSFERASE PORCUPINE"/>
    <property type="match status" value="1"/>
</dbReference>
<evidence type="ECO:0000313" key="14">
    <source>
        <dbReference type="RefSeq" id="XP_031561712.1"/>
    </source>
</evidence>
<keyword evidence="3" id="KW-0879">Wnt signaling pathway</keyword>